<evidence type="ECO:0000313" key="2">
    <source>
        <dbReference type="EMBL" id="SVD64031.1"/>
    </source>
</evidence>
<proteinExistence type="predicted"/>
<feature type="non-terminal residue" evidence="2">
    <location>
        <position position="165"/>
    </location>
</feature>
<dbReference type="AlphaFoldDB" id="A0A382X1A6"/>
<organism evidence="2">
    <name type="scientific">marine metagenome</name>
    <dbReference type="NCBI Taxonomy" id="408172"/>
    <lineage>
        <taxon>unclassified sequences</taxon>
        <taxon>metagenomes</taxon>
        <taxon>ecological metagenomes</taxon>
    </lineage>
</organism>
<dbReference type="Pfam" id="PF00171">
    <property type="entry name" value="Aldedh"/>
    <property type="match status" value="1"/>
</dbReference>
<sequence>MFIDGEWVDSVSKKKFETLNPENNEPWAVVPEASAKDVDKAVKAAQKAFEGKWPKLFPKERAKYLKAIGDQLRENAELLGKIETIDTGKLFKETKTQANYIAEYYDYYAGLADKVEGTVLPIDKPNMQVITTRVPIGVVAAIVPWNSQMLLTAVKLAPALAMGNT</sequence>
<feature type="domain" description="Aldehyde dehydrogenase" evidence="1">
    <location>
        <begin position="7"/>
        <end position="165"/>
    </location>
</feature>
<evidence type="ECO:0000259" key="1">
    <source>
        <dbReference type="Pfam" id="PF00171"/>
    </source>
</evidence>
<dbReference type="SUPFAM" id="SSF53720">
    <property type="entry name" value="ALDH-like"/>
    <property type="match status" value="1"/>
</dbReference>
<dbReference type="GO" id="GO:0016491">
    <property type="term" value="F:oxidoreductase activity"/>
    <property type="evidence" value="ECO:0007669"/>
    <property type="project" value="InterPro"/>
</dbReference>
<protein>
    <recommendedName>
        <fullName evidence="1">Aldehyde dehydrogenase domain-containing protein</fullName>
    </recommendedName>
</protein>
<reference evidence="2" key="1">
    <citation type="submission" date="2018-05" db="EMBL/GenBank/DDBJ databases">
        <authorList>
            <person name="Lanie J.A."/>
            <person name="Ng W.-L."/>
            <person name="Kazmierczak K.M."/>
            <person name="Andrzejewski T.M."/>
            <person name="Davidsen T.M."/>
            <person name="Wayne K.J."/>
            <person name="Tettelin H."/>
            <person name="Glass J.I."/>
            <person name="Rusch D."/>
            <person name="Podicherti R."/>
            <person name="Tsui H.-C.T."/>
            <person name="Winkler M.E."/>
        </authorList>
    </citation>
    <scope>NUCLEOTIDE SEQUENCE</scope>
</reference>
<dbReference type="PANTHER" id="PTHR11699">
    <property type="entry name" value="ALDEHYDE DEHYDROGENASE-RELATED"/>
    <property type="match status" value="1"/>
</dbReference>
<dbReference type="InterPro" id="IPR015590">
    <property type="entry name" value="Aldehyde_DH_dom"/>
</dbReference>
<accession>A0A382X1A6</accession>
<name>A0A382X1A6_9ZZZZ</name>
<gene>
    <name evidence="2" type="ORF">METZ01_LOCUS416885</name>
</gene>
<dbReference type="InterPro" id="IPR016161">
    <property type="entry name" value="Ald_DH/histidinol_DH"/>
</dbReference>
<dbReference type="InterPro" id="IPR016162">
    <property type="entry name" value="Ald_DH_N"/>
</dbReference>
<dbReference type="Gene3D" id="3.40.605.10">
    <property type="entry name" value="Aldehyde Dehydrogenase, Chain A, domain 1"/>
    <property type="match status" value="1"/>
</dbReference>
<dbReference type="EMBL" id="UINC01163623">
    <property type="protein sequence ID" value="SVD64031.1"/>
    <property type="molecule type" value="Genomic_DNA"/>
</dbReference>